<dbReference type="InterPro" id="IPR015943">
    <property type="entry name" value="WD40/YVTN_repeat-like_dom_sf"/>
</dbReference>
<comment type="caution">
    <text evidence="1">The sequence shown here is derived from an EMBL/GenBank/DDBJ whole genome shotgun (WGS) entry which is preliminary data.</text>
</comment>
<accession>A0A9X2RES3</accession>
<evidence type="ECO:0008006" key="3">
    <source>
        <dbReference type="Google" id="ProtNLM"/>
    </source>
</evidence>
<keyword evidence="2" id="KW-1185">Reference proteome</keyword>
<evidence type="ECO:0000313" key="1">
    <source>
        <dbReference type="EMBL" id="MCP9292196.1"/>
    </source>
</evidence>
<proteinExistence type="predicted"/>
<dbReference type="AlphaFoldDB" id="A0A9X2RES3"/>
<name>A0A9X2RES3_9BACT</name>
<dbReference type="Proteomes" id="UP001139125">
    <property type="component" value="Unassembled WGS sequence"/>
</dbReference>
<gene>
    <name evidence="1" type="ORF">NM125_11450</name>
</gene>
<dbReference type="Gene3D" id="2.130.10.10">
    <property type="entry name" value="YVTN repeat-like/Quinoprotein amine dehydrogenase"/>
    <property type="match status" value="1"/>
</dbReference>
<evidence type="ECO:0000313" key="2">
    <source>
        <dbReference type="Proteomes" id="UP001139125"/>
    </source>
</evidence>
<dbReference type="RefSeq" id="WP_255135071.1">
    <property type="nucleotide sequence ID" value="NZ_JANDBC010000002.1"/>
</dbReference>
<reference evidence="1" key="1">
    <citation type="submission" date="2022-06" db="EMBL/GenBank/DDBJ databases">
        <title>Gracilimonas sp. CAU 1638 isolated from sea sediment.</title>
        <authorList>
            <person name="Kim W."/>
        </authorList>
    </citation>
    <scope>NUCLEOTIDE SEQUENCE</scope>
    <source>
        <strain evidence="1">CAU 1638</strain>
    </source>
</reference>
<dbReference type="SUPFAM" id="SSF75011">
    <property type="entry name" value="3-carboxy-cis,cis-mucoante lactonizing enzyme"/>
    <property type="match status" value="1"/>
</dbReference>
<protein>
    <recommendedName>
        <fullName evidence="3">WD40 repeat domain-containing protein</fullName>
    </recommendedName>
</protein>
<dbReference type="EMBL" id="JANDBC010000002">
    <property type="protein sequence ID" value="MCP9292196.1"/>
    <property type="molecule type" value="Genomic_DNA"/>
</dbReference>
<organism evidence="1 2">
    <name type="scientific">Gracilimonas sediminicola</name>
    <dbReference type="NCBI Taxonomy" id="2952158"/>
    <lineage>
        <taxon>Bacteria</taxon>
        <taxon>Pseudomonadati</taxon>
        <taxon>Balneolota</taxon>
        <taxon>Balneolia</taxon>
        <taxon>Balneolales</taxon>
        <taxon>Balneolaceae</taxon>
        <taxon>Gracilimonas</taxon>
    </lineage>
</organism>
<sequence length="361" mass="39079">MKYTIPFIVFTLVSVTAFSQSLRISESSSTRSNSAGEFTVAGHQISMTKTSLGFTSGAASSDLNSLTALSGALGINGITVYEGGGKELYNSSAYELQSGDNSAKVYVKPNGGFIVRENIANFLFFDESGSIEQSISNSSQSTEGESVSELAADPAFKTVVLYNPKIVRDQIEGSRARIVKPNWTTTDIFYSGDRAIRFVKVSEDGQFIAVVSYKDGEDDKVDVMDRFGNELETFSFNQTVADLRFSKDGEFVTIRSNSRVGVYSLIDGEREGSTSFRSMLHFAEYVPQDNTIIALTADIAGSVLSGVEFHAINVEARAIERQDYNGQLGISDLLSVSLDRTGSNSYSLTGLSKALNLSVSF</sequence>